<dbReference type="RefSeq" id="WP_145204020.1">
    <property type="nucleotide sequence ID" value="NZ_CP036267.1"/>
</dbReference>
<proteinExistence type="predicted"/>
<dbReference type="Proteomes" id="UP000315724">
    <property type="component" value="Chromosome"/>
</dbReference>
<name>A0A517QTU0_9PLAN</name>
<evidence type="ECO:0000313" key="1">
    <source>
        <dbReference type="EMBL" id="QDT35065.1"/>
    </source>
</evidence>
<evidence type="ECO:0000313" key="2">
    <source>
        <dbReference type="Proteomes" id="UP000315724"/>
    </source>
</evidence>
<reference evidence="1 2" key="1">
    <citation type="submission" date="2019-02" db="EMBL/GenBank/DDBJ databases">
        <title>Deep-cultivation of Planctomycetes and their phenomic and genomic characterization uncovers novel biology.</title>
        <authorList>
            <person name="Wiegand S."/>
            <person name="Jogler M."/>
            <person name="Boedeker C."/>
            <person name="Pinto D."/>
            <person name="Vollmers J."/>
            <person name="Rivas-Marin E."/>
            <person name="Kohn T."/>
            <person name="Peeters S.H."/>
            <person name="Heuer A."/>
            <person name="Rast P."/>
            <person name="Oberbeckmann S."/>
            <person name="Bunk B."/>
            <person name="Jeske O."/>
            <person name="Meyerdierks A."/>
            <person name="Storesund J.E."/>
            <person name="Kallscheuer N."/>
            <person name="Luecker S."/>
            <person name="Lage O.M."/>
            <person name="Pohl T."/>
            <person name="Merkel B.J."/>
            <person name="Hornburger P."/>
            <person name="Mueller R.-W."/>
            <person name="Bruemmer F."/>
            <person name="Labrenz M."/>
            <person name="Spormann A.M."/>
            <person name="Op den Camp H."/>
            <person name="Overmann J."/>
            <person name="Amann R."/>
            <person name="Jetten M.S.M."/>
            <person name="Mascher T."/>
            <person name="Medema M.H."/>
            <person name="Devos D.P."/>
            <person name="Kaster A.-K."/>
            <person name="Ovreas L."/>
            <person name="Rohde M."/>
            <person name="Galperin M.Y."/>
            <person name="Jogler C."/>
        </authorList>
    </citation>
    <scope>NUCLEOTIDE SEQUENCE [LARGE SCALE GENOMIC DNA]</scope>
    <source>
        <strain evidence="1 2">Mal48</strain>
    </source>
</reference>
<keyword evidence="2" id="KW-1185">Reference proteome</keyword>
<protein>
    <submittedName>
        <fullName evidence="1">Uncharacterized protein</fullName>
    </submittedName>
</protein>
<dbReference type="AlphaFoldDB" id="A0A517QTU0"/>
<gene>
    <name evidence="1" type="ORF">Mal48_43400</name>
</gene>
<accession>A0A517QTU0</accession>
<organism evidence="1 2">
    <name type="scientific">Thalassoglobus polymorphus</name>
    <dbReference type="NCBI Taxonomy" id="2527994"/>
    <lineage>
        <taxon>Bacteria</taxon>
        <taxon>Pseudomonadati</taxon>
        <taxon>Planctomycetota</taxon>
        <taxon>Planctomycetia</taxon>
        <taxon>Planctomycetales</taxon>
        <taxon>Planctomycetaceae</taxon>
        <taxon>Thalassoglobus</taxon>
    </lineage>
</organism>
<dbReference type="KEGG" id="tpol:Mal48_43400"/>
<dbReference type="EMBL" id="CP036267">
    <property type="protein sequence ID" value="QDT35065.1"/>
    <property type="molecule type" value="Genomic_DNA"/>
</dbReference>
<sequence>MDHFESIVCTLLESENYWVRQSFKVEISKEEKRKIGKHSIPRPEIDLLGFNFSENRVLALDVKSFFDSYGVRLSALQEEFAIPQGKYKLFTCSNYRKIVFGKLKQQLIESGMANTETRIQLGLAAGNVYRNQEEEIREYLDAKGFVFWSPREIKRMVEKLASQGYENNAAVMTAKILMRS</sequence>
<dbReference type="OrthoDB" id="8481836at2"/>